<dbReference type="InterPro" id="IPR006311">
    <property type="entry name" value="TAT_signal"/>
</dbReference>
<dbReference type="Proteomes" id="UP001279642">
    <property type="component" value="Unassembled WGS sequence"/>
</dbReference>
<dbReference type="PROSITE" id="PS51318">
    <property type="entry name" value="TAT"/>
    <property type="match status" value="1"/>
</dbReference>
<name>A0ABU5E9H6_9PROT</name>
<accession>A0ABU5E9H6</accession>
<dbReference type="InterPro" id="IPR008869">
    <property type="entry name" value="MlaC/ttg2D"/>
</dbReference>
<dbReference type="RefSeq" id="WP_320507907.1">
    <property type="nucleotide sequence ID" value="NZ_JAXCLW010000002.1"/>
</dbReference>
<dbReference type="EMBL" id="JAXCLW010000002">
    <property type="protein sequence ID" value="MDY0882848.1"/>
    <property type="molecule type" value="Genomic_DNA"/>
</dbReference>
<evidence type="ECO:0000313" key="2">
    <source>
        <dbReference type="Proteomes" id="UP001279642"/>
    </source>
</evidence>
<dbReference type="InterPro" id="IPR017842">
    <property type="entry name" value="Hopanoid_biosyn-assoc_HpnM"/>
</dbReference>
<evidence type="ECO:0000313" key="1">
    <source>
        <dbReference type="EMBL" id="MDY0882848.1"/>
    </source>
</evidence>
<dbReference type="Pfam" id="PF05494">
    <property type="entry name" value="MlaC"/>
    <property type="match status" value="1"/>
</dbReference>
<dbReference type="Gene3D" id="3.10.450.710">
    <property type="entry name" value="Tgt2/MlaC"/>
    <property type="match status" value="1"/>
</dbReference>
<dbReference type="NCBIfam" id="TIGR03481">
    <property type="entry name" value="HpnM"/>
    <property type="match status" value="1"/>
</dbReference>
<dbReference type="PANTHER" id="PTHR36573">
    <property type="entry name" value="INTERMEMBRANE PHOSPHOLIPID TRANSPORT SYSTEM BINDING PROTEIN MLAC"/>
    <property type="match status" value="1"/>
</dbReference>
<proteinExistence type="predicted"/>
<protein>
    <submittedName>
        <fullName evidence="1">ABC transporter substrate-binding protein</fullName>
    </submittedName>
</protein>
<comment type="caution">
    <text evidence="1">The sequence shown here is derived from an EMBL/GenBank/DDBJ whole genome shotgun (WGS) entry which is preliminary data.</text>
</comment>
<gene>
    <name evidence="1" type="ORF">SMD27_08335</name>
</gene>
<sequence>MINRRNFVRTALIAGTVAAIAGRLGAHPALAEAGDPKAKVEAFYAVLLDCMKQGPQLGFDGRYKKLEPVIQNTFDVPIMARIAVGQEWTNMPADKKSAILEVFTRYMITTYASRFKAFSGQSFSVGDVKQPNADRKLVESKIIRANGEPVQLNYVFRQGDDGWKIIDIYLSGTISEMARMRSDFSETIRSGGADALIKVLEQKIAELKKGA</sequence>
<dbReference type="InterPro" id="IPR042245">
    <property type="entry name" value="Tgt2/MlaC_sf"/>
</dbReference>
<organism evidence="1 2">
    <name type="scientific">Dongia soli</name>
    <dbReference type="NCBI Taxonomy" id="600628"/>
    <lineage>
        <taxon>Bacteria</taxon>
        <taxon>Pseudomonadati</taxon>
        <taxon>Pseudomonadota</taxon>
        <taxon>Alphaproteobacteria</taxon>
        <taxon>Rhodospirillales</taxon>
        <taxon>Dongiaceae</taxon>
        <taxon>Dongia</taxon>
    </lineage>
</organism>
<dbReference type="PANTHER" id="PTHR36573:SF1">
    <property type="entry name" value="INTERMEMBRANE PHOSPHOLIPID TRANSPORT SYSTEM BINDING PROTEIN MLAC"/>
    <property type="match status" value="1"/>
</dbReference>
<reference evidence="1 2" key="1">
    <citation type="journal article" date="2016" name="Antonie Van Leeuwenhoek">
        <title>Dongia soli sp. nov., isolated from soil from Dokdo, Korea.</title>
        <authorList>
            <person name="Kim D.U."/>
            <person name="Lee H."/>
            <person name="Kim H."/>
            <person name="Kim S.G."/>
            <person name="Ka J.O."/>
        </authorList>
    </citation>
    <scope>NUCLEOTIDE SEQUENCE [LARGE SCALE GENOMIC DNA]</scope>
    <source>
        <strain evidence="1 2">D78</strain>
    </source>
</reference>
<keyword evidence="2" id="KW-1185">Reference proteome</keyword>